<evidence type="ECO:0000313" key="2">
    <source>
        <dbReference type="Proteomes" id="UP000299102"/>
    </source>
</evidence>
<sequence length="342" mass="38026">ASRIGRGPPDASIKMVQSGAPAAHRYENLFHSPPNPTSSLSEAIIRQHGAVANDVTKLISKKAAPSVGDRRARGPSSDVVELHVSFGALNARLHELPRTFLAETLTKDRTDVYVAVVLVPTRCFYLPEVHTACNNSSAVGAPPSRVNKFSSCYIGHLADDSGGSKINNGQRFRCLANPLFYRYNIISLMWKQFLRGERYPKEKPLYTQHINTLHATATTLQRYSRGPALRASGDDGNYVIHKPKYHKALPDAPRTEWDATTEISVSTAIRLRERPRLIAFPSASYLLSTGIDIRINESTMNYCPIPMVTVFFHCEFNTSSLHHPVITDMPWTNTDELQTNVT</sequence>
<feature type="non-terminal residue" evidence="1">
    <location>
        <position position="1"/>
    </location>
</feature>
<dbReference type="Proteomes" id="UP000299102">
    <property type="component" value="Unassembled WGS sequence"/>
</dbReference>
<keyword evidence="2" id="KW-1185">Reference proteome</keyword>
<comment type="caution">
    <text evidence="1">The sequence shown here is derived from an EMBL/GenBank/DDBJ whole genome shotgun (WGS) entry which is preliminary data.</text>
</comment>
<dbReference type="EMBL" id="BGZK01000546">
    <property type="protein sequence ID" value="GBP49487.1"/>
    <property type="molecule type" value="Genomic_DNA"/>
</dbReference>
<name>A0A4C1WH87_EUMVA</name>
<organism evidence="1 2">
    <name type="scientific">Eumeta variegata</name>
    <name type="common">Bagworm moth</name>
    <name type="synonym">Eumeta japonica</name>
    <dbReference type="NCBI Taxonomy" id="151549"/>
    <lineage>
        <taxon>Eukaryota</taxon>
        <taxon>Metazoa</taxon>
        <taxon>Ecdysozoa</taxon>
        <taxon>Arthropoda</taxon>
        <taxon>Hexapoda</taxon>
        <taxon>Insecta</taxon>
        <taxon>Pterygota</taxon>
        <taxon>Neoptera</taxon>
        <taxon>Endopterygota</taxon>
        <taxon>Lepidoptera</taxon>
        <taxon>Glossata</taxon>
        <taxon>Ditrysia</taxon>
        <taxon>Tineoidea</taxon>
        <taxon>Psychidae</taxon>
        <taxon>Oiketicinae</taxon>
        <taxon>Eumeta</taxon>
    </lineage>
</organism>
<accession>A0A4C1WH87</accession>
<protein>
    <submittedName>
        <fullName evidence="1">Uncharacterized protein</fullName>
    </submittedName>
</protein>
<evidence type="ECO:0000313" key="1">
    <source>
        <dbReference type="EMBL" id="GBP49487.1"/>
    </source>
</evidence>
<gene>
    <name evidence="1" type="ORF">EVAR_45461_1</name>
</gene>
<reference evidence="1 2" key="1">
    <citation type="journal article" date="2019" name="Commun. Biol.">
        <title>The bagworm genome reveals a unique fibroin gene that provides high tensile strength.</title>
        <authorList>
            <person name="Kono N."/>
            <person name="Nakamura H."/>
            <person name="Ohtoshi R."/>
            <person name="Tomita M."/>
            <person name="Numata K."/>
            <person name="Arakawa K."/>
        </authorList>
    </citation>
    <scope>NUCLEOTIDE SEQUENCE [LARGE SCALE GENOMIC DNA]</scope>
</reference>
<proteinExistence type="predicted"/>
<dbReference type="AlphaFoldDB" id="A0A4C1WH87"/>